<protein>
    <submittedName>
        <fullName evidence="1">Uncharacterized protein</fullName>
    </submittedName>
</protein>
<dbReference type="InterPro" id="IPR036835">
    <property type="entry name" value="SeqA_DNA-bd_C_sf"/>
</dbReference>
<dbReference type="OrthoDB" id="1903286at2"/>
<keyword evidence="2" id="KW-1185">Reference proteome</keyword>
<proteinExistence type="predicted"/>
<sequence>MRMEQILAIINKEFPEKAIDIGESIDLLLYSIDELIKDINNKITHALNKRDYNKTKSLTELSEAVYNYETMLRQIFNDIEPDNIIDEVENEKEESTKSSPNYNECLVDFNIPHTLYEDFTHVRPHSFQFKGQKYEVRTWQEVLLKTSEILYTLDMDKFEQFQYDRRMNGKKVQYFSKVESEMRKPVKLKSADIFIETNMSANSIRNLIAKMLQKYDFKISDYKLFFKTDYSSLHNENKNGGFHNG</sequence>
<dbReference type="Gene3D" id="1.20.1380.10">
    <property type="entry name" value="Replication modulator SeqA, C-terminal DNA-binding domain"/>
    <property type="match status" value="1"/>
</dbReference>
<dbReference type="AlphaFoldDB" id="A0A4V2UT73"/>
<dbReference type="EMBL" id="SMAB01000001">
    <property type="protein sequence ID" value="TCS84499.1"/>
    <property type="molecule type" value="Genomic_DNA"/>
</dbReference>
<dbReference type="GO" id="GO:0003677">
    <property type="term" value="F:DNA binding"/>
    <property type="evidence" value="ECO:0007669"/>
    <property type="project" value="InterPro"/>
</dbReference>
<name>A0A4V2UT73_9BACI</name>
<organism evidence="1 2">
    <name type="scientific">Tepidibacillus fermentans</name>
    <dbReference type="NCBI Taxonomy" id="1281767"/>
    <lineage>
        <taxon>Bacteria</taxon>
        <taxon>Bacillati</taxon>
        <taxon>Bacillota</taxon>
        <taxon>Bacilli</taxon>
        <taxon>Bacillales</taxon>
        <taxon>Bacillaceae</taxon>
        <taxon>Tepidibacillus</taxon>
    </lineage>
</organism>
<dbReference type="Proteomes" id="UP000295788">
    <property type="component" value="Unassembled WGS sequence"/>
</dbReference>
<accession>A0A4V2UT73</accession>
<evidence type="ECO:0000313" key="1">
    <source>
        <dbReference type="EMBL" id="TCS84499.1"/>
    </source>
</evidence>
<gene>
    <name evidence="1" type="ORF">EDD72_101163</name>
</gene>
<comment type="caution">
    <text evidence="1">The sequence shown here is derived from an EMBL/GenBank/DDBJ whole genome shotgun (WGS) entry which is preliminary data.</text>
</comment>
<dbReference type="RefSeq" id="WP_132766731.1">
    <property type="nucleotide sequence ID" value="NZ_SMAB01000001.1"/>
</dbReference>
<evidence type="ECO:0000313" key="2">
    <source>
        <dbReference type="Proteomes" id="UP000295788"/>
    </source>
</evidence>
<reference evidence="1 2" key="1">
    <citation type="submission" date="2019-03" db="EMBL/GenBank/DDBJ databases">
        <title>Genomic Encyclopedia of Type Strains, Phase IV (KMG-IV): sequencing the most valuable type-strain genomes for metagenomic binning, comparative biology and taxonomic classification.</title>
        <authorList>
            <person name="Goeker M."/>
        </authorList>
    </citation>
    <scope>NUCLEOTIDE SEQUENCE [LARGE SCALE GENOMIC DNA]</scope>
    <source>
        <strain evidence="1 2">DSM 23802</strain>
    </source>
</reference>